<dbReference type="GeneID" id="54488564"/>
<dbReference type="EMBL" id="ML996580">
    <property type="protein sequence ID" value="KAF2754527.1"/>
    <property type="molecule type" value="Genomic_DNA"/>
</dbReference>
<feature type="region of interest" description="Disordered" evidence="1">
    <location>
        <begin position="1"/>
        <end position="23"/>
    </location>
</feature>
<evidence type="ECO:0000313" key="2">
    <source>
        <dbReference type="EMBL" id="KAF2754527.1"/>
    </source>
</evidence>
<evidence type="ECO:0000313" key="3">
    <source>
        <dbReference type="Proteomes" id="UP000799437"/>
    </source>
</evidence>
<proteinExistence type="predicted"/>
<protein>
    <submittedName>
        <fullName evidence="2">Uncharacterized protein</fullName>
    </submittedName>
</protein>
<dbReference type="RefSeq" id="XP_033596978.1">
    <property type="nucleotide sequence ID" value="XM_033747510.1"/>
</dbReference>
<reference evidence="2" key="1">
    <citation type="journal article" date="2020" name="Stud. Mycol.">
        <title>101 Dothideomycetes genomes: a test case for predicting lifestyles and emergence of pathogens.</title>
        <authorList>
            <person name="Haridas S."/>
            <person name="Albert R."/>
            <person name="Binder M."/>
            <person name="Bloem J."/>
            <person name="Labutti K."/>
            <person name="Salamov A."/>
            <person name="Andreopoulos B."/>
            <person name="Baker S."/>
            <person name="Barry K."/>
            <person name="Bills G."/>
            <person name="Bluhm B."/>
            <person name="Cannon C."/>
            <person name="Castanera R."/>
            <person name="Culley D."/>
            <person name="Daum C."/>
            <person name="Ezra D."/>
            <person name="Gonzalez J."/>
            <person name="Henrissat B."/>
            <person name="Kuo A."/>
            <person name="Liang C."/>
            <person name="Lipzen A."/>
            <person name="Lutzoni F."/>
            <person name="Magnuson J."/>
            <person name="Mondo S."/>
            <person name="Nolan M."/>
            <person name="Ohm R."/>
            <person name="Pangilinan J."/>
            <person name="Park H.-J."/>
            <person name="Ramirez L."/>
            <person name="Alfaro M."/>
            <person name="Sun H."/>
            <person name="Tritt A."/>
            <person name="Yoshinaga Y."/>
            <person name="Zwiers L.-H."/>
            <person name="Turgeon B."/>
            <person name="Goodwin S."/>
            <person name="Spatafora J."/>
            <person name="Crous P."/>
            <person name="Grigoriev I."/>
        </authorList>
    </citation>
    <scope>NUCLEOTIDE SEQUENCE</scope>
    <source>
        <strain evidence="2">CBS 121739</strain>
    </source>
</reference>
<gene>
    <name evidence="2" type="ORF">EJ05DRAFT_504063</name>
</gene>
<dbReference type="AlphaFoldDB" id="A0A6A6VYY9"/>
<accession>A0A6A6VYY9</accession>
<dbReference type="Proteomes" id="UP000799437">
    <property type="component" value="Unassembled WGS sequence"/>
</dbReference>
<evidence type="ECO:0000256" key="1">
    <source>
        <dbReference type="SAM" id="MobiDB-lite"/>
    </source>
</evidence>
<sequence length="131" mass="14723">MTGNADWNGKSSHRGTPSKERSGPSEALFIIDIFRVDPVLPSTIRMPKYVLTGESTRTTYEPDIRLVIYVPDLDLPALVTHVECFHMNPSYHEDPSLSSSLRNIQSSNTSLPFRLIPGRSHQDDAMKINQL</sequence>
<organism evidence="2 3">
    <name type="scientific">Pseudovirgaria hyperparasitica</name>
    <dbReference type="NCBI Taxonomy" id="470096"/>
    <lineage>
        <taxon>Eukaryota</taxon>
        <taxon>Fungi</taxon>
        <taxon>Dikarya</taxon>
        <taxon>Ascomycota</taxon>
        <taxon>Pezizomycotina</taxon>
        <taxon>Dothideomycetes</taxon>
        <taxon>Dothideomycetes incertae sedis</taxon>
        <taxon>Acrospermales</taxon>
        <taxon>Acrospermaceae</taxon>
        <taxon>Pseudovirgaria</taxon>
    </lineage>
</organism>
<keyword evidence="3" id="KW-1185">Reference proteome</keyword>
<name>A0A6A6VYY9_9PEZI</name>